<dbReference type="EMBL" id="KN833701">
    <property type="protein sequence ID" value="KIK26456.1"/>
    <property type="molecule type" value="Genomic_DNA"/>
</dbReference>
<evidence type="ECO:0000313" key="5">
    <source>
        <dbReference type="Proteomes" id="UP000054018"/>
    </source>
</evidence>
<evidence type="ECO:0000313" key="4">
    <source>
        <dbReference type="EMBL" id="KIK26456.1"/>
    </source>
</evidence>
<dbReference type="GO" id="GO:0016491">
    <property type="term" value="F:oxidoreductase activity"/>
    <property type="evidence" value="ECO:0007669"/>
    <property type="project" value="UniProtKB-KW"/>
</dbReference>
<evidence type="ECO:0000256" key="1">
    <source>
        <dbReference type="ARBA" id="ARBA00022857"/>
    </source>
</evidence>
<accession>A0A0C9ZB62</accession>
<keyword evidence="5" id="KW-1185">Reference proteome</keyword>
<feature type="domain" description="NmrA-like" evidence="3">
    <location>
        <begin position="15"/>
        <end position="214"/>
    </location>
</feature>
<evidence type="ECO:0000256" key="2">
    <source>
        <dbReference type="ARBA" id="ARBA00023002"/>
    </source>
</evidence>
<dbReference type="AlphaFoldDB" id="A0A0C9ZB62"/>
<reference evidence="4 5" key="1">
    <citation type="submission" date="2014-04" db="EMBL/GenBank/DDBJ databases">
        <authorList>
            <consortium name="DOE Joint Genome Institute"/>
            <person name="Kuo A."/>
            <person name="Kohler A."/>
            <person name="Costa M.D."/>
            <person name="Nagy L.G."/>
            <person name="Floudas D."/>
            <person name="Copeland A."/>
            <person name="Barry K.W."/>
            <person name="Cichocki N."/>
            <person name="Veneault-Fourrey C."/>
            <person name="LaButti K."/>
            <person name="Lindquist E.A."/>
            <person name="Lipzen A."/>
            <person name="Lundell T."/>
            <person name="Morin E."/>
            <person name="Murat C."/>
            <person name="Sun H."/>
            <person name="Tunlid A."/>
            <person name="Henrissat B."/>
            <person name="Grigoriev I.V."/>
            <person name="Hibbett D.S."/>
            <person name="Martin F."/>
            <person name="Nordberg H.P."/>
            <person name="Cantor M.N."/>
            <person name="Hua S.X."/>
        </authorList>
    </citation>
    <scope>NUCLEOTIDE SEQUENCE [LARGE SCALE GENOMIC DNA]</scope>
    <source>
        <strain evidence="4 5">441</strain>
    </source>
</reference>
<dbReference type="InterPro" id="IPR008030">
    <property type="entry name" value="NmrA-like"/>
</dbReference>
<dbReference type="PANTHER" id="PTHR47706:SF9">
    <property type="entry name" value="NMRA-LIKE DOMAIN-CONTAINING PROTEIN-RELATED"/>
    <property type="match status" value="1"/>
</dbReference>
<proteinExistence type="predicted"/>
<gene>
    <name evidence="4" type="ORF">PISMIDRAFT_257452</name>
</gene>
<dbReference type="PANTHER" id="PTHR47706">
    <property type="entry name" value="NMRA-LIKE FAMILY PROTEIN"/>
    <property type="match status" value="1"/>
</dbReference>
<keyword evidence="1" id="KW-0521">NADP</keyword>
<reference evidence="5" key="2">
    <citation type="submission" date="2015-01" db="EMBL/GenBank/DDBJ databases">
        <title>Evolutionary Origins and Diversification of the Mycorrhizal Mutualists.</title>
        <authorList>
            <consortium name="DOE Joint Genome Institute"/>
            <consortium name="Mycorrhizal Genomics Consortium"/>
            <person name="Kohler A."/>
            <person name="Kuo A."/>
            <person name="Nagy L.G."/>
            <person name="Floudas D."/>
            <person name="Copeland A."/>
            <person name="Barry K.W."/>
            <person name="Cichocki N."/>
            <person name="Veneault-Fourrey C."/>
            <person name="LaButti K."/>
            <person name="Lindquist E.A."/>
            <person name="Lipzen A."/>
            <person name="Lundell T."/>
            <person name="Morin E."/>
            <person name="Murat C."/>
            <person name="Riley R."/>
            <person name="Ohm R."/>
            <person name="Sun H."/>
            <person name="Tunlid A."/>
            <person name="Henrissat B."/>
            <person name="Grigoriev I.V."/>
            <person name="Hibbett D.S."/>
            <person name="Martin F."/>
        </authorList>
    </citation>
    <scope>NUCLEOTIDE SEQUENCE [LARGE SCALE GENOMIC DNA]</scope>
    <source>
        <strain evidence="5">441</strain>
    </source>
</reference>
<dbReference type="Gene3D" id="3.40.50.720">
    <property type="entry name" value="NAD(P)-binding Rossmann-like Domain"/>
    <property type="match status" value="1"/>
</dbReference>
<dbReference type="SUPFAM" id="SSF51735">
    <property type="entry name" value="NAD(P)-binding Rossmann-fold domains"/>
    <property type="match status" value="1"/>
</dbReference>
<dbReference type="InterPro" id="IPR051609">
    <property type="entry name" value="NmrA/Isoflavone_reductase-like"/>
</dbReference>
<keyword evidence="2" id="KW-0560">Oxidoreductase</keyword>
<dbReference type="InterPro" id="IPR036291">
    <property type="entry name" value="NAD(P)-bd_dom_sf"/>
</dbReference>
<dbReference type="STRING" id="765257.A0A0C9ZB62"/>
<evidence type="ECO:0000259" key="3">
    <source>
        <dbReference type="Pfam" id="PF05368"/>
    </source>
</evidence>
<dbReference type="Pfam" id="PF05368">
    <property type="entry name" value="NmrA"/>
    <property type="match status" value="1"/>
</dbReference>
<name>A0A0C9ZB62_9AGAM</name>
<organism evidence="4 5">
    <name type="scientific">Pisolithus microcarpus 441</name>
    <dbReference type="NCBI Taxonomy" id="765257"/>
    <lineage>
        <taxon>Eukaryota</taxon>
        <taxon>Fungi</taxon>
        <taxon>Dikarya</taxon>
        <taxon>Basidiomycota</taxon>
        <taxon>Agaricomycotina</taxon>
        <taxon>Agaricomycetes</taxon>
        <taxon>Agaricomycetidae</taxon>
        <taxon>Boletales</taxon>
        <taxon>Sclerodermatineae</taxon>
        <taxon>Pisolithaceae</taxon>
        <taxon>Pisolithus</taxon>
    </lineage>
</organism>
<sequence length="283" mass="30366">MSTNTFKSFAVAGVGNTVGMPIVKSLLSRNAQVIVLTRPSSKKSFPDGVKTVPVDYSDTKALAAALRENSVDVVISTLSGEGLHAQYKLADAAKAAGVKLFVPSEFGMPTRGATEGQLAEKSKLADYAQSIGLPITRVYNGLYQEFLPFTVGMPEAGKFLIKGSGNEALSLTAMSDVGEYLAYVLTTLPPEQLSNAELRIQGERSTLRELSKLYDVPVEFVDSIPKDIPRADEREWLQAYTAKGAMSTGYDITAGRDDPGLAGSANRLFPGFRFKTVKEALAL</sequence>
<dbReference type="Proteomes" id="UP000054018">
    <property type="component" value="Unassembled WGS sequence"/>
</dbReference>
<dbReference type="HOGENOM" id="CLU_044876_6_1_1"/>
<protein>
    <recommendedName>
        <fullName evidence="3">NmrA-like domain-containing protein</fullName>
    </recommendedName>
</protein>
<dbReference type="OrthoDB" id="5283654at2759"/>